<dbReference type="FunFam" id="3.40.50.300:FF:004279">
    <property type="entry name" value="Uncharacterized protein"/>
    <property type="match status" value="1"/>
</dbReference>
<dbReference type="Pfam" id="PF01712">
    <property type="entry name" value="dNK"/>
    <property type="match status" value="1"/>
</dbReference>
<dbReference type="AlphaFoldDB" id="A0A8S1W174"/>
<dbReference type="CDD" id="cd01673">
    <property type="entry name" value="dNK"/>
    <property type="match status" value="1"/>
</dbReference>
<keyword evidence="3" id="KW-1185">Reference proteome</keyword>
<feature type="domain" description="Deoxynucleoside kinase" evidence="1">
    <location>
        <begin position="8"/>
        <end position="216"/>
    </location>
</feature>
<dbReference type="InterPro" id="IPR002624">
    <property type="entry name" value="DCK/DGK"/>
</dbReference>
<dbReference type="EMBL" id="CAJJDP010000079">
    <property type="protein sequence ID" value="CAD8182891.1"/>
    <property type="molecule type" value="Genomic_DNA"/>
</dbReference>
<protein>
    <recommendedName>
        <fullName evidence="1">Deoxynucleoside kinase domain-containing protein</fullName>
    </recommendedName>
</protein>
<accession>A0A8S1W174</accession>
<reference evidence="2" key="1">
    <citation type="submission" date="2021-01" db="EMBL/GenBank/DDBJ databases">
        <authorList>
            <consortium name="Genoscope - CEA"/>
            <person name="William W."/>
        </authorList>
    </citation>
    <scope>NUCLEOTIDE SEQUENCE</scope>
</reference>
<dbReference type="Proteomes" id="UP000683925">
    <property type="component" value="Unassembled WGS sequence"/>
</dbReference>
<evidence type="ECO:0000259" key="1">
    <source>
        <dbReference type="Pfam" id="PF01712"/>
    </source>
</evidence>
<dbReference type="PANTHER" id="PTHR10513:SF35">
    <property type="entry name" value="DEOXYADENOSINE KINASE"/>
    <property type="match status" value="1"/>
</dbReference>
<dbReference type="OMA" id="WLFHRNL"/>
<evidence type="ECO:0000313" key="2">
    <source>
        <dbReference type="EMBL" id="CAD8182891.1"/>
    </source>
</evidence>
<gene>
    <name evidence="2" type="ORF">POCTA_138.1.T0800033</name>
</gene>
<dbReference type="InterPro" id="IPR031314">
    <property type="entry name" value="DNK_dom"/>
</dbReference>
<dbReference type="GO" id="GO:0005737">
    <property type="term" value="C:cytoplasm"/>
    <property type="evidence" value="ECO:0007669"/>
    <property type="project" value="TreeGrafter"/>
</dbReference>
<dbReference type="GO" id="GO:0019136">
    <property type="term" value="F:deoxynucleoside kinase activity"/>
    <property type="evidence" value="ECO:0007669"/>
    <property type="project" value="TreeGrafter"/>
</dbReference>
<dbReference type="PIRSF" id="PIRSF000705">
    <property type="entry name" value="DNK"/>
    <property type="match status" value="1"/>
</dbReference>
<dbReference type="InterPro" id="IPR050566">
    <property type="entry name" value="Deoxyribonucleoside_kinase"/>
</dbReference>
<dbReference type="PANTHER" id="PTHR10513">
    <property type="entry name" value="DEOXYNUCLEOSIDE KINASE"/>
    <property type="match status" value="1"/>
</dbReference>
<dbReference type="OrthoDB" id="567086at2759"/>
<comment type="caution">
    <text evidence="2">The sequence shown here is derived from an EMBL/GenBank/DDBJ whole genome shotgun (WGS) entry which is preliminary data.</text>
</comment>
<sequence>MKKKFIIISLEGNIGAGKSTLFEILREEYPQAIFLMEPLEQWQKINGNSNLNILEKYYSDADRWGFTFQIYAYQSRLMAWDRQLQQVLQNNQQPVLVFTERSIESARELFFQLCYNDGKISQIEFEIYEEFYQWLMNHYQQYLIDCVIYVNTPPEVCLERLIKRGRSEEACVPLDYLKKLHQRHEDWLSETSNRFLTIKIDATLNYVQDQKVKESVRQLLLLEIQKLKELLN</sequence>
<evidence type="ECO:0000313" key="3">
    <source>
        <dbReference type="Proteomes" id="UP000683925"/>
    </source>
</evidence>
<organism evidence="2 3">
    <name type="scientific">Paramecium octaurelia</name>
    <dbReference type="NCBI Taxonomy" id="43137"/>
    <lineage>
        <taxon>Eukaryota</taxon>
        <taxon>Sar</taxon>
        <taxon>Alveolata</taxon>
        <taxon>Ciliophora</taxon>
        <taxon>Intramacronucleata</taxon>
        <taxon>Oligohymenophorea</taxon>
        <taxon>Peniculida</taxon>
        <taxon>Parameciidae</taxon>
        <taxon>Paramecium</taxon>
    </lineage>
</organism>
<name>A0A8S1W174_PAROT</name>
<proteinExistence type="predicted"/>